<reference evidence="3" key="1">
    <citation type="journal article" date="2013" name="Genome Announc.">
        <title>Draft genome sequence of the ascomycete Phaeoacremonium aleophilum strain UCR-PA7, a causal agent of the esca disease complex in grapevines.</title>
        <authorList>
            <person name="Blanco-Ulate B."/>
            <person name="Rolshausen P."/>
            <person name="Cantu D."/>
        </authorList>
    </citation>
    <scope>NUCLEOTIDE SEQUENCE [LARGE SCALE GENOMIC DNA]</scope>
    <source>
        <strain evidence="3">UCR-PA7</strain>
    </source>
</reference>
<evidence type="ECO:0000256" key="1">
    <source>
        <dbReference type="SAM" id="Phobius"/>
    </source>
</evidence>
<sequence length="135" mass="13821">MDPEANGTTTNRQQVFGQVLTAIPIVSGPDAGTLTTLRLENPAALGANQEEAVAAVIDAQARLVDAQARHLDAEARIVDARAQLVNTQGQNAGAMAEAVATKAQACGRFALYLGASVSASVVAVGLAFRLSGVKH</sequence>
<dbReference type="EMBL" id="KB933375">
    <property type="protein sequence ID" value="EON95788.1"/>
    <property type="molecule type" value="Genomic_DNA"/>
</dbReference>
<gene>
    <name evidence="2" type="ORF">UCRPA7_8749</name>
</gene>
<dbReference type="AlphaFoldDB" id="R8B919"/>
<protein>
    <submittedName>
        <fullName evidence="2">Uncharacterized protein</fullName>
    </submittedName>
</protein>
<organism evidence="2 3">
    <name type="scientific">Phaeoacremonium minimum (strain UCR-PA7)</name>
    <name type="common">Esca disease fungus</name>
    <name type="synonym">Togninia minima</name>
    <dbReference type="NCBI Taxonomy" id="1286976"/>
    <lineage>
        <taxon>Eukaryota</taxon>
        <taxon>Fungi</taxon>
        <taxon>Dikarya</taxon>
        <taxon>Ascomycota</taxon>
        <taxon>Pezizomycotina</taxon>
        <taxon>Sordariomycetes</taxon>
        <taxon>Sordariomycetidae</taxon>
        <taxon>Togniniales</taxon>
        <taxon>Togniniaceae</taxon>
        <taxon>Phaeoacremonium</taxon>
    </lineage>
</organism>
<keyword evidence="1" id="KW-0812">Transmembrane</keyword>
<name>R8B919_PHAM7</name>
<dbReference type="KEGG" id="tmn:UCRPA7_8749"/>
<evidence type="ECO:0000313" key="3">
    <source>
        <dbReference type="Proteomes" id="UP000014074"/>
    </source>
</evidence>
<feature type="transmembrane region" description="Helical" evidence="1">
    <location>
        <begin position="109"/>
        <end position="128"/>
    </location>
</feature>
<dbReference type="GeneID" id="19329631"/>
<keyword evidence="1" id="KW-1133">Transmembrane helix</keyword>
<keyword evidence="1" id="KW-0472">Membrane</keyword>
<accession>R8B919</accession>
<evidence type="ECO:0000313" key="2">
    <source>
        <dbReference type="EMBL" id="EON95788.1"/>
    </source>
</evidence>
<dbReference type="HOGENOM" id="CLU_1887207_0_0_1"/>
<proteinExistence type="predicted"/>
<dbReference type="RefSeq" id="XP_007919451.1">
    <property type="nucleotide sequence ID" value="XM_007921260.1"/>
</dbReference>
<dbReference type="Proteomes" id="UP000014074">
    <property type="component" value="Unassembled WGS sequence"/>
</dbReference>
<keyword evidence="3" id="KW-1185">Reference proteome</keyword>